<gene>
    <name evidence="6" type="ORF">N7517_005096</name>
</gene>
<dbReference type="EMBL" id="JAPZBT010000002">
    <property type="protein sequence ID" value="KAJ5373090.1"/>
    <property type="molecule type" value="Genomic_DNA"/>
</dbReference>
<feature type="domain" description="Zn(2)-C6 fungal-type" evidence="5">
    <location>
        <begin position="10"/>
        <end position="38"/>
    </location>
</feature>
<reference evidence="6" key="2">
    <citation type="journal article" date="2023" name="IMA Fungus">
        <title>Comparative genomic study of the Penicillium genus elucidates a diverse pangenome and 15 lateral gene transfer events.</title>
        <authorList>
            <person name="Petersen C."/>
            <person name="Sorensen T."/>
            <person name="Nielsen M.R."/>
            <person name="Sondergaard T.E."/>
            <person name="Sorensen J.L."/>
            <person name="Fitzpatrick D.A."/>
            <person name="Frisvad J.C."/>
            <person name="Nielsen K.L."/>
        </authorList>
    </citation>
    <scope>NUCLEOTIDE SEQUENCE</scope>
    <source>
        <strain evidence="6">IBT 3081</strain>
    </source>
</reference>
<dbReference type="GeneID" id="81462009"/>
<dbReference type="InterPro" id="IPR036864">
    <property type="entry name" value="Zn2-C6_fun-type_DNA-bd_sf"/>
</dbReference>
<keyword evidence="3" id="KW-0804">Transcription</keyword>
<reference evidence="6" key="1">
    <citation type="submission" date="2022-12" db="EMBL/GenBank/DDBJ databases">
        <authorList>
            <person name="Petersen C."/>
        </authorList>
    </citation>
    <scope>NUCLEOTIDE SEQUENCE</scope>
    <source>
        <strain evidence="6">IBT 3081</strain>
    </source>
</reference>
<protein>
    <recommendedName>
        <fullName evidence="5">Zn(2)-C6 fungal-type domain-containing protein</fullName>
    </recommendedName>
</protein>
<dbReference type="Gene3D" id="4.10.240.10">
    <property type="entry name" value="Zn(2)-C6 fungal-type DNA-binding domain"/>
    <property type="match status" value="1"/>
</dbReference>
<dbReference type="AlphaFoldDB" id="A0A9W9VB50"/>
<evidence type="ECO:0000256" key="2">
    <source>
        <dbReference type="ARBA" id="ARBA00023125"/>
    </source>
</evidence>
<dbReference type="PROSITE" id="PS00463">
    <property type="entry name" value="ZN2_CY6_FUNGAL_1"/>
    <property type="match status" value="1"/>
</dbReference>
<dbReference type="GO" id="GO:0003677">
    <property type="term" value="F:DNA binding"/>
    <property type="evidence" value="ECO:0007669"/>
    <property type="project" value="UniProtKB-KW"/>
</dbReference>
<dbReference type="Proteomes" id="UP001147752">
    <property type="component" value="Unassembled WGS sequence"/>
</dbReference>
<organism evidence="6 7">
    <name type="scientific">Penicillium concentricum</name>
    <dbReference type="NCBI Taxonomy" id="293559"/>
    <lineage>
        <taxon>Eukaryota</taxon>
        <taxon>Fungi</taxon>
        <taxon>Dikarya</taxon>
        <taxon>Ascomycota</taxon>
        <taxon>Pezizomycotina</taxon>
        <taxon>Eurotiomycetes</taxon>
        <taxon>Eurotiomycetidae</taxon>
        <taxon>Eurotiales</taxon>
        <taxon>Aspergillaceae</taxon>
        <taxon>Penicillium</taxon>
    </lineage>
</organism>
<evidence type="ECO:0000313" key="7">
    <source>
        <dbReference type="Proteomes" id="UP001147752"/>
    </source>
</evidence>
<dbReference type="SUPFAM" id="SSF57701">
    <property type="entry name" value="Zn2/Cys6 DNA-binding domain"/>
    <property type="match status" value="1"/>
</dbReference>
<dbReference type="InterPro" id="IPR001138">
    <property type="entry name" value="Zn2Cys6_DnaBD"/>
</dbReference>
<evidence type="ECO:0000256" key="4">
    <source>
        <dbReference type="ARBA" id="ARBA00023242"/>
    </source>
</evidence>
<dbReference type="RefSeq" id="XP_056579076.1">
    <property type="nucleotide sequence ID" value="XM_056722826.1"/>
</dbReference>
<keyword evidence="4" id="KW-0539">Nucleus</keyword>
<keyword evidence="7" id="KW-1185">Reference proteome</keyword>
<proteinExistence type="predicted"/>
<dbReference type="InterPro" id="IPR053178">
    <property type="entry name" value="Osmoadaptation_assoc"/>
</dbReference>
<dbReference type="Pfam" id="PF00172">
    <property type="entry name" value="Zn_clus"/>
    <property type="match status" value="1"/>
</dbReference>
<dbReference type="OrthoDB" id="3525185at2759"/>
<dbReference type="SMART" id="SM00066">
    <property type="entry name" value="GAL4"/>
    <property type="match status" value="1"/>
</dbReference>
<dbReference type="PANTHER" id="PTHR38111:SF11">
    <property type="entry name" value="TRANSCRIPTION FACTOR DOMAIN-CONTAINING PROTEIN-RELATED"/>
    <property type="match status" value="1"/>
</dbReference>
<dbReference type="GO" id="GO:0008270">
    <property type="term" value="F:zinc ion binding"/>
    <property type="evidence" value="ECO:0007669"/>
    <property type="project" value="InterPro"/>
</dbReference>
<dbReference type="CDD" id="cd00067">
    <property type="entry name" value="GAL4"/>
    <property type="match status" value="1"/>
</dbReference>
<dbReference type="PROSITE" id="PS50048">
    <property type="entry name" value="ZN2_CY6_FUNGAL_2"/>
    <property type="match status" value="1"/>
</dbReference>
<evidence type="ECO:0000259" key="5">
    <source>
        <dbReference type="PROSITE" id="PS50048"/>
    </source>
</evidence>
<comment type="caution">
    <text evidence="6">The sequence shown here is derived from an EMBL/GenBank/DDBJ whole genome shotgun (WGS) entry which is preliminary data.</text>
</comment>
<name>A0A9W9VB50_9EURO</name>
<dbReference type="PANTHER" id="PTHR38111">
    <property type="entry name" value="ZN(2)-C6 FUNGAL-TYPE DOMAIN-CONTAINING PROTEIN-RELATED"/>
    <property type="match status" value="1"/>
</dbReference>
<evidence type="ECO:0000256" key="1">
    <source>
        <dbReference type="ARBA" id="ARBA00023015"/>
    </source>
</evidence>
<evidence type="ECO:0000313" key="6">
    <source>
        <dbReference type="EMBL" id="KAJ5373090.1"/>
    </source>
</evidence>
<sequence>MVGVPGRSKACRTCRRRKKGCDLQQPSCGQCRKSSIPCEGYAEGLTIYRYYDPGHKGEVPSSGSLCGTQSRLPIEASPNYPSLSAMLATSVTLSQTAHESCLEGNFWTSYMPNGHSFSLFSQTQRDLGGSISVLRDILLEKSILRTALGAMALTTAANKVSSQYWMRQQGTNLHVSALRQMRKALSSPRKPGLELLGAARVFSLYEFIQALYGGDCRNQEAQSRNWMIHHSGDLALILSNSPSFYATGPAHRLFVDGRLNHAQFALKERKKHVFSEPMWMTDPWIHHPKTRKDLLVDILLELPSIYEGIDNMNIQPDSPAKLRQRLILKEMGFAVMEKLYHWSSKFAITVACIGPKWQLPINMTTDEIADTHIMTIYWASSIIAYSRTVVAV</sequence>
<dbReference type="GO" id="GO:0000981">
    <property type="term" value="F:DNA-binding transcription factor activity, RNA polymerase II-specific"/>
    <property type="evidence" value="ECO:0007669"/>
    <property type="project" value="InterPro"/>
</dbReference>
<keyword evidence="2" id="KW-0238">DNA-binding</keyword>
<evidence type="ECO:0000256" key="3">
    <source>
        <dbReference type="ARBA" id="ARBA00023163"/>
    </source>
</evidence>
<keyword evidence="1" id="KW-0805">Transcription regulation</keyword>
<accession>A0A9W9VB50</accession>